<dbReference type="PANTHER" id="PTHR11851">
    <property type="entry name" value="METALLOPROTEASE"/>
    <property type="match status" value="1"/>
</dbReference>
<evidence type="ECO:0000313" key="3">
    <source>
        <dbReference type="Proteomes" id="UP000683139"/>
    </source>
</evidence>
<dbReference type="InterPro" id="IPR011249">
    <property type="entry name" value="Metalloenz_LuxS/M16"/>
</dbReference>
<dbReference type="EMBL" id="BOSE01000001">
    <property type="protein sequence ID" value="GIP14616.1"/>
    <property type="molecule type" value="Genomic_DNA"/>
</dbReference>
<dbReference type="PANTHER" id="PTHR11851:SF186">
    <property type="entry name" value="INACTIVE METALLOPROTEASE YMFF-RELATED"/>
    <property type="match status" value="1"/>
</dbReference>
<feature type="domain" description="Peptidase M16 C-terminal" evidence="1">
    <location>
        <begin position="182"/>
        <end position="358"/>
    </location>
</feature>
<dbReference type="Gene3D" id="3.30.830.10">
    <property type="entry name" value="Metalloenzyme, LuxS/M16 peptidase-like"/>
    <property type="match status" value="2"/>
</dbReference>
<dbReference type="RefSeq" id="WP_213512831.1">
    <property type="nucleotide sequence ID" value="NZ_BOSE01000001.1"/>
</dbReference>
<dbReference type="Pfam" id="PF05193">
    <property type="entry name" value="Peptidase_M16_C"/>
    <property type="match status" value="1"/>
</dbReference>
<keyword evidence="3" id="KW-1185">Reference proteome</keyword>
<dbReference type="InterPro" id="IPR050361">
    <property type="entry name" value="MPP/UQCRC_Complex"/>
</dbReference>
<proteinExistence type="predicted"/>
<organism evidence="2 3">
    <name type="scientific">Paenibacillus montaniterrae</name>
    <dbReference type="NCBI Taxonomy" id="429341"/>
    <lineage>
        <taxon>Bacteria</taxon>
        <taxon>Bacillati</taxon>
        <taxon>Bacillota</taxon>
        <taxon>Bacilli</taxon>
        <taxon>Bacillales</taxon>
        <taxon>Paenibacillaceae</taxon>
        <taxon>Paenibacillus</taxon>
    </lineage>
</organism>
<sequence>MEFQVGTVKNLTIHVLPTNRFKTYAMTLFAGTPLSEETVTSTALIPYVLRRGTSQFPETIQLREQLDIMYGAGFGFNIVKRGNTQFIQLRMDVINDRFVDSEHSLLEGALRYMGDVLTNPLLEQGSFRTAYVEAEKGTLKKQLESIINDKIQYAAERCVQEMCEQEPYRLNASGRLEDIPQITAEALYKRYTQWMSEAQFDLYVVGDTTLEQVTELVSQHFKLPDQAEPIAYSQADAHHPVSSVKTVVDRLDVNQGKLNLGLRMNVSYADDDYVAALVYNGILGSYPHSKLFVNVREKESLAYYCSSRYDAHKGILTIQSGIEFSNYEKALQIIEQQLEEMKKGTISDTELEQTKAMLTNAMREMLDSANDIAGFDFNKQFSKVDRSIPAMIEQISQITKQDVQRIAAAVELDTIYFLRDRQEV</sequence>
<dbReference type="GO" id="GO:0046872">
    <property type="term" value="F:metal ion binding"/>
    <property type="evidence" value="ECO:0007669"/>
    <property type="project" value="InterPro"/>
</dbReference>
<dbReference type="SUPFAM" id="SSF63411">
    <property type="entry name" value="LuxS/MPP-like metallohydrolase"/>
    <property type="match status" value="2"/>
</dbReference>
<evidence type="ECO:0000259" key="1">
    <source>
        <dbReference type="Pfam" id="PF05193"/>
    </source>
</evidence>
<evidence type="ECO:0000313" key="2">
    <source>
        <dbReference type="EMBL" id="GIP14616.1"/>
    </source>
</evidence>
<dbReference type="Proteomes" id="UP000683139">
    <property type="component" value="Unassembled WGS sequence"/>
</dbReference>
<gene>
    <name evidence="2" type="ORF">J40TS1_02580</name>
</gene>
<comment type="caution">
    <text evidence="2">The sequence shown here is derived from an EMBL/GenBank/DDBJ whole genome shotgun (WGS) entry which is preliminary data.</text>
</comment>
<dbReference type="NCBIfam" id="NF047422">
    <property type="entry name" value="YfmF_fam"/>
    <property type="match status" value="1"/>
</dbReference>
<reference evidence="2" key="1">
    <citation type="submission" date="2021-03" db="EMBL/GenBank/DDBJ databases">
        <title>Antimicrobial resistance genes in bacteria isolated from Japanese honey, and their potential for conferring macrolide and lincosamide resistance in the American foulbrood pathogen Paenibacillus larvae.</title>
        <authorList>
            <person name="Okamoto M."/>
            <person name="Kumagai M."/>
            <person name="Kanamori H."/>
            <person name="Takamatsu D."/>
        </authorList>
    </citation>
    <scope>NUCLEOTIDE SEQUENCE</scope>
    <source>
        <strain evidence="2">J40TS1</strain>
    </source>
</reference>
<dbReference type="AlphaFoldDB" id="A0A920CV43"/>
<dbReference type="InterPro" id="IPR007863">
    <property type="entry name" value="Peptidase_M16_C"/>
</dbReference>
<name>A0A920CV43_9BACL</name>
<protein>
    <submittedName>
        <fullName evidence="2">Peptidase M16</fullName>
    </submittedName>
</protein>
<accession>A0A920CV43</accession>